<evidence type="ECO:0000256" key="1">
    <source>
        <dbReference type="SAM" id="MobiDB-lite"/>
    </source>
</evidence>
<evidence type="ECO:0000313" key="3">
    <source>
        <dbReference type="Proteomes" id="UP000076532"/>
    </source>
</evidence>
<organism evidence="2 3">
    <name type="scientific">Athelia psychrophila</name>
    <dbReference type="NCBI Taxonomy" id="1759441"/>
    <lineage>
        <taxon>Eukaryota</taxon>
        <taxon>Fungi</taxon>
        <taxon>Dikarya</taxon>
        <taxon>Basidiomycota</taxon>
        <taxon>Agaricomycotina</taxon>
        <taxon>Agaricomycetes</taxon>
        <taxon>Agaricomycetidae</taxon>
        <taxon>Atheliales</taxon>
        <taxon>Atheliaceae</taxon>
        <taxon>Athelia</taxon>
    </lineage>
</organism>
<dbReference type="AlphaFoldDB" id="A0A166J892"/>
<sequence length="322" mass="35616">MTTTASAASASPNSPTPISPFSRHKLHSEATSWYRQLLTRTRHRAEQPDMGAFTIVFRDLNHVQPPRSFAFPPRRRPALGQPITKEHEVSGSSLDTESRPKGRLAEIEEYSGVDVDGQPCLGLEESLSSIVAVHVHTIAETTTVGGDHGRRHWVMCCSSLDNSSSHISLLMASLLIIDYESTKDPSSRERRLLSGSSRFFGASNPHRILGYEVHVYTRVPDDRRNYSGANANNSCSTAAATIDGRSMYSYIKADGPYAVLKSWPSEIDPEPALQHYQPHLVLPGNQAEWNGKSSLGHRLRVNPILTDNEPSTRRYSSISLIT</sequence>
<proteinExistence type="predicted"/>
<protein>
    <submittedName>
        <fullName evidence="2">Uncharacterized protein</fullName>
    </submittedName>
</protein>
<accession>A0A166J892</accession>
<keyword evidence="3" id="KW-1185">Reference proteome</keyword>
<reference evidence="2 3" key="1">
    <citation type="journal article" date="2016" name="Mol. Biol. Evol.">
        <title>Comparative Genomics of Early-Diverging Mushroom-Forming Fungi Provides Insights into the Origins of Lignocellulose Decay Capabilities.</title>
        <authorList>
            <person name="Nagy L.G."/>
            <person name="Riley R."/>
            <person name="Tritt A."/>
            <person name="Adam C."/>
            <person name="Daum C."/>
            <person name="Floudas D."/>
            <person name="Sun H."/>
            <person name="Yadav J.S."/>
            <person name="Pangilinan J."/>
            <person name="Larsson K.H."/>
            <person name="Matsuura K."/>
            <person name="Barry K."/>
            <person name="Labutti K."/>
            <person name="Kuo R."/>
            <person name="Ohm R.A."/>
            <person name="Bhattacharya S.S."/>
            <person name="Shirouzu T."/>
            <person name="Yoshinaga Y."/>
            <person name="Martin F.M."/>
            <person name="Grigoriev I.V."/>
            <person name="Hibbett D.S."/>
        </authorList>
    </citation>
    <scope>NUCLEOTIDE SEQUENCE [LARGE SCALE GENOMIC DNA]</scope>
    <source>
        <strain evidence="2 3">CBS 109695</strain>
    </source>
</reference>
<feature type="compositionally biased region" description="Low complexity" evidence="1">
    <location>
        <begin position="1"/>
        <end position="13"/>
    </location>
</feature>
<feature type="region of interest" description="Disordered" evidence="1">
    <location>
        <begin position="1"/>
        <end position="24"/>
    </location>
</feature>
<evidence type="ECO:0000313" key="2">
    <source>
        <dbReference type="EMBL" id="KZP20594.1"/>
    </source>
</evidence>
<gene>
    <name evidence="2" type="ORF">FIBSPDRAFT_932249</name>
</gene>
<dbReference type="Proteomes" id="UP000076532">
    <property type="component" value="Unassembled WGS sequence"/>
</dbReference>
<dbReference type="EMBL" id="KV417554">
    <property type="protein sequence ID" value="KZP20594.1"/>
    <property type="molecule type" value="Genomic_DNA"/>
</dbReference>
<feature type="region of interest" description="Disordered" evidence="1">
    <location>
        <begin position="66"/>
        <end position="101"/>
    </location>
</feature>
<name>A0A166J892_9AGAM</name>